<dbReference type="RefSeq" id="WP_340517921.1">
    <property type="nucleotide sequence ID" value="NZ_JBBLXS010000277.1"/>
</dbReference>
<organism evidence="1 2">
    <name type="scientific">Microcoleus anatoxicus PTRS2</name>
    <dbReference type="NCBI Taxonomy" id="2705321"/>
    <lineage>
        <taxon>Bacteria</taxon>
        <taxon>Bacillati</taxon>
        <taxon>Cyanobacteriota</taxon>
        <taxon>Cyanophyceae</taxon>
        <taxon>Oscillatoriophycideae</taxon>
        <taxon>Oscillatoriales</taxon>
        <taxon>Microcoleaceae</taxon>
        <taxon>Microcoleus</taxon>
        <taxon>Microcoleus anatoxicus</taxon>
    </lineage>
</organism>
<comment type="caution">
    <text evidence="1">The sequence shown here is derived from an EMBL/GenBank/DDBJ whole genome shotgun (WGS) entry which is preliminary data.</text>
</comment>
<sequence length="75" mass="8866">MPKNPNWLRYDPQEDKSRHAAADEACCYEMQRKYGWKLLDIEEINTNGLEVDCVFRGKTEFPKSFYDTAREDDDA</sequence>
<reference evidence="1 2" key="1">
    <citation type="journal article" date="2020" name="Harmful Algae">
        <title>Molecular and morphological characterization of a novel dihydroanatoxin-a producing Microcoleus species (cyanobacteria) from the Russian River, California, USA.</title>
        <authorList>
            <person name="Conklin K.Y."/>
            <person name="Stancheva R."/>
            <person name="Otten T.G."/>
            <person name="Fadness R."/>
            <person name="Boyer G.L."/>
            <person name="Read B."/>
            <person name="Zhang X."/>
            <person name="Sheath R.G."/>
        </authorList>
    </citation>
    <scope>NUCLEOTIDE SEQUENCE [LARGE SCALE GENOMIC DNA]</scope>
    <source>
        <strain evidence="1 2">PTRS2</strain>
    </source>
</reference>
<name>A0ABU8YRE7_9CYAN</name>
<proteinExistence type="predicted"/>
<accession>A0ABU8YRE7</accession>
<gene>
    <name evidence="1" type="ORF">WMG39_18990</name>
</gene>
<dbReference type="EMBL" id="JBBLXS010000277">
    <property type="protein sequence ID" value="MEK0186920.1"/>
    <property type="molecule type" value="Genomic_DNA"/>
</dbReference>
<keyword evidence="2" id="KW-1185">Reference proteome</keyword>
<dbReference type="Proteomes" id="UP001384579">
    <property type="component" value="Unassembled WGS sequence"/>
</dbReference>
<protein>
    <submittedName>
        <fullName evidence="1">Uncharacterized protein</fullName>
    </submittedName>
</protein>
<evidence type="ECO:0000313" key="2">
    <source>
        <dbReference type="Proteomes" id="UP001384579"/>
    </source>
</evidence>
<evidence type="ECO:0000313" key="1">
    <source>
        <dbReference type="EMBL" id="MEK0186920.1"/>
    </source>
</evidence>